<evidence type="ECO:0000313" key="5">
    <source>
        <dbReference type="Proteomes" id="UP000663874"/>
    </source>
</evidence>
<dbReference type="InterPro" id="IPR050952">
    <property type="entry name" value="TRIM-NHL_E3_ligases"/>
</dbReference>
<evidence type="ECO:0000256" key="2">
    <source>
        <dbReference type="PROSITE-ProRule" id="PRU00504"/>
    </source>
</evidence>
<evidence type="ECO:0000256" key="1">
    <source>
        <dbReference type="ARBA" id="ARBA00022737"/>
    </source>
</evidence>
<dbReference type="Pfam" id="PF01436">
    <property type="entry name" value="NHL"/>
    <property type="match status" value="3"/>
</dbReference>
<organism evidence="4 5">
    <name type="scientific">Rotaria sordida</name>
    <dbReference type="NCBI Taxonomy" id="392033"/>
    <lineage>
        <taxon>Eukaryota</taxon>
        <taxon>Metazoa</taxon>
        <taxon>Spiralia</taxon>
        <taxon>Gnathifera</taxon>
        <taxon>Rotifera</taxon>
        <taxon>Eurotatoria</taxon>
        <taxon>Bdelloidea</taxon>
        <taxon>Philodinida</taxon>
        <taxon>Philodinidae</taxon>
        <taxon>Rotaria</taxon>
    </lineage>
</organism>
<keyword evidence="3" id="KW-0472">Membrane</keyword>
<dbReference type="SUPFAM" id="SSF101898">
    <property type="entry name" value="NHL repeat"/>
    <property type="match status" value="1"/>
</dbReference>
<name>A0A818VQ41_9BILA</name>
<keyword evidence="3" id="KW-0812">Transmembrane</keyword>
<dbReference type="CDD" id="cd05819">
    <property type="entry name" value="NHL"/>
    <property type="match status" value="1"/>
</dbReference>
<dbReference type="InterPro" id="IPR011042">
    <property type="entry name" value="6-blade_b-propeller_TolB-like"/>
</dbReference>
<proteinExistence type="predicted"/>
<keyword evidence="1" id="KW-0677">Repeat</keyword>
<protein>
    <recommendedName>
        <fullName evidence="6">NHL repeat-containing protein</fullName>
    </recommendedName>
</protein>
<evidence type="ECO:0008006" key="6">
    <source>
        <dbReference type="Google" id="ProtNLM"/>
    </source>
</evidence>
<dbReference type="PANTHER" id="PTHR24104:SF25">
    <property type="entry name" value="PROTEIN LIN-41"/>
    <property type="match status" value="1"/>
</dbReference>
<sequence>MIWIRDRADQIHPTLDSLRYTYSQHQQRVAIQQDLYQHRTNWKVIGSFISFTIFVMLLFTTVVGIPIILTEVRKRSVCSVTYHWVQYSTLNSSIHLCTATALWNPKGVTVAGLASGLPSTSLAGLQFPHDIYVYGNGTILVADYNNNRITKWDPNATAGILIAGTGSYGSSNILLAKPTALAIRDKQLYVSDLENYRIQIFPLHSNASSPEAVTVIGRYGQGSDINQIDQVTNLIVPTLYPSLLYMADSKNHRILVWDAETDTTRLVAGESGTFGFNPMQLYNPIGIALDEKTNSLYIADTFNNRVQKYDINERNSSMTVAGWGHLNHPYAVQLDPSGTNMFIADTFNHRILVWTNGTRQGRVIAGDNTPGNNAFQLNNPTQIRFDSNYNLYVVDTNNSRIQRFDLISNGC</sequence>
<accession>A0A818VQ41</accession>
<dbReference type="PROSITE" id="PS51125">
    <property type="entry name" value="NHL"/>
    <property type="match status" value="2"/>
</dbReference>
<evidence type="ECO:0000256" key="3">
    <source>
        <dbReference type="SAM" id="Phobius"/>
    </source>
</evidence>
<dbReference type="InterPro" id="IPR001258">
    <property type="entry name" value="NHL_repeat"/>
</dbReference>
<keyword evidence="3" id="KW-1133">Transmembrane helix</keyword>
<evidence type="ECO:0000313" key="4">
    <source>
        <dbReference type="EMBL" id="CAF3714370.1"/>
    </source>
</evidence>
<feature type="repeat" description="NHL" evidence="2">
    <location>
        <begin position="268"/>
        <end position="312"/>
    </location>
</feature>
<dbReference type="AlphaFoldDB" id="A0A818VQ41"/>
<dbReference type="EMBL" id="CAJOBE010001100">
    <property type="protein sequence ID" value="CAF3714370.1"/>
    <property type="molecule type" value="Genomic_DNA"/>
</dbReference>
<feature type="transmembrane region" description="Helical" evidence="3">
    <location>
        <begin position="44"/>
        <end position="69"/>
    </location>
</feature>
<comment type="caution">
    <text evidence="4">The sequence shown here is derived from an EMBL/GenBank/DDBJ whole genome shotgun (WGS) entry which is preliminary data.</text>
</comment>
<feature type="repeat" description="NHL" evidence="2">
    <location>
        <begin position="125"/>
        <end position="155"/>
    </location>
</feature>
<dbReference type="Gene3D" id="2.120.10.30">
    <property type="entry name" value="TolB, C-terminal domain"/>
    <property type="match status" value="2"/>
</dbReference>
<dbReference type="PANTHER" id="PTHR24104">
    <property type="entry name" value="E3 UBIQUITIN-PROTEIN LIGASE NHLRC1-RELATED"/>
    <property type="match status" value="1"/>
</dbReference>
<dbReference type="GO" id="GO:0008270">
    <property type="term" value="F:zinc ion binding"/>
    <property type="evidence" value="ECO:0007669"/>
    <property type="project" value="UniProtKB-KW"/>
</dbReference>
<dbReference type="Proteomes" id="UP000663874">
    <property type="component" value="Unassembled WGS sequence"/>
</dbReference>
<reference evidence="4" key="1">
    <citation type="submission" date="2021-02" db="EMBL/GenBank/DDBJ databases">
        <authorList>
            <person name="Nowell W R."/>
        </authorList>
    </citation>
    <scope>NUCLEOTIDE SEQUENCE</scope>
</reference>
<gene>
    <name evidence="4" type="ORF">FNK824_LOCUS10043</name>
</gene>